<dbReference type="InterPro" id="IPR012337">
    <property type="entry name" value="RNaseH-like_sf"/>
</dbReference>
<dbReference type="InterPro" id="IPR000305">
    <property type="entry name" value="GIY-YIG_endonuc"/>
</dbReference>
<evidence type="ECO:0000313" key="4">
    <source>
        <dbReference type="Proteomes" id="UP000285376"/>
    </source>
</evidence>
<keyword evidence="1" id="KW-0540">Nuclease</keyword>
<dbReference type="PROSITE" id="PS50164">
    <property type="entry name" value="GIY_YIG"/>
    <property type="match status" value="1"/>
</dbReference>
<dbReference type="GO" id="GO:0006289">
    <property type="term" value="P:nucleotide-excision repair"/>
    <property type="evidence" value="ECO:0007669"/>
    <property type="project" value="InterPro"/>
</dbReference>
<dbReference type="GO" id="GO:0009380">
    <property type="term" value="C:excinuclease repair complex"/>
    <property type="evidence" value="ECO:0007669"/>
    <property type="project" value="TreeGrafter"/>
</dbReference>
<dbReference type="SUPFAM" id="SSF53098">
    <property type="entry name" value="Ribonuclease H-like"/>
    <property type="match status" value="1"/>
</dbReference>
<proteinExistence type="predicted"/>
<evidence type="ECO:0000259" key="2">
    <source>
        <dbReference type="PROSITE" id="PS50164"/>
    </source>
</evidence>
<dbReference type="Gene3D" id="3.30.420.10">
    <property type="entry name" value="Ribonuclease H-like superfamily/Ribonuclease H"/>
    <property type="match status" value="1"/>
</dbReference>
<dbReference type="CDD" id="cd06127">
    <property type="entry name" value="DEDDh"/>
    <property type="match status" value="1"/>
</dbReference>
<evidence type="ECO:0000256" key="1">
    <source>
        <dbReference type="ARBA" id="ARBA00022839"/>
    </source>
</evidence>
<dbReference type="GO" id="GO:0003677">
    <property type="term" value="F:DNA binding"/>
    <property type="evidence" value="ECO:0007669"/>
    <property type="project" value="InterPro"/>
</dbReference>
<dbReference type="SMART" id="SM00465">
    <property type="entry name" value="GIYc"/>
    <property type="match status" value="1"/>
</dbReference>
<dbReference type="NCBIfam" id="TIGR00573">
    <property type="entry name" value="dnaq"/>
    <property type="match status" value="1"/>
</dbReference>
<dbReference type="RefSeq" id="WP_118914880.1">
    <property type="nucleotide sequence ID" value="NZ_CBCRVH010000020.1"/>
</dbReference>
<dbReference type="GO" id="GO:0006260">
    <property type="term" value="P:DNA replication"/>
    <property type="evidence" value="ECO:0007669"/>
    <property type="project" value="InterPro"/>
</dbReference>
<dbReference type="Gene3D" id="3.40.1440.10">
    <property type="entry name" value="GIY-YIG endonuclease"/>
    <property type="match status" value="1"/>
</dbReference>
<dbReference type="InterPro" id="IPR050066">
    <property type="entry name" value="UvrABC_protein_C"/>
</dbReference>
<evidence type="ECO:0000313" key="3">
    <source>
        <dbReference type="EMBL" id="RHW43904.1"/>
    </source>
</evidence>
<sequence>MEITTAQTGVQTSLSDLGTPLVDVTFVVVDLETTGGRPEAEGITEIGAVKVRGGEILGEFATLVDPGHEIPVQIQRLTGITTSMVYDAPRIAGVLPAFLEFLGHDSVLVAHNAGFDVGFLKAACAGHAIDWPAPDVVDTVKLARALVPRDEVRNHRLGTLAAHFGAHTTPNHRALADARATVDVLHALLARAGSLGVTSREDLLVFGAKVPAARRRRATMADGLPEAPGVYVFKDEQGVPLYVGTSGNIKRRVKSYFTASEKRRGMGLMVDLAHTVTPIPCATALEAHVREIRLIAEFRPRFNRRAARPEKAAWLKVTDERFPRLSVVRSRRDDEALYVGPFRSKTAAGAARDAIHDVRRIRQCTQPISSKGAPPCVLAEIDRCDAPCLGELTPEAYAPIVTALRQELESGTSTLVSDLEGRLARLATDERFEDARATRDALVEMLRGADRHQRRAPLVENPHFVAARPRAGGGWEFAVVRYGRLAGSAHANRGEDPRPVIESLALFAEAVSPTDETLPEETDVVLRWLERPGTRVVDSDLPWVSPVGGAGGALSRLDPLVERARELAWEEERAS</sequence>
<name>A0A417Z1U9_9MICO</name>
<dbReference type="SUPFAM" id="SSF82771">
    <property type="entry name" value="GIY-YIG endonuclease"/>
    <property type="match status" value="1"/>
</dbReference>
<dbReference type="NCBIfam" id="NF005905">
    <property type="entry name" value="PRK07883.1-3"/>
    <property type="match status" value="1"/>
</dbReference>
<dbReference type="InterPro" id="IPR047296">
    <property type="entry name" value="GIY-YIG_UvrC_Cho"/>
</dbReference>
<dbReference type="GO" id="GO:0003887">
    <property type="term" value="F:DNA-directed DNA polymerase activity"/>
    <property type="evidence" value="ECO:0007669"/>
    <property type="project" value="InterPro"/>
</dbReference>
<dbReference type="NCBIfam" id="NF005907">
    <property type="entry name" value="PRK07883.1-5"/>
    <property type="match status" value="1"/>
</dbReference>
<gene>
    <name evidence="3" type="ORF">D1832_13810</name>
</gene>
<protein>
    <submittedName>
        <fullName evidence="3">DEDD exnuclease domain-containing protein</fullName>
    </submittedName>
</protein>
<dbReference type="CDD" id="cd10434">
    <property type="entry name" value="GIY-YIG_UvrC_Cho"/>
    <property type="match status" value="1"/>
</dbReference>
<dbReference type="FunFam" id="3.30.420.10:FF:000045">
    <property type="entry name" value="3'-5' exonuclease DinG"/>
    <property type="match status" value="1"/>
</dbReference>
<organism evidence="3 4">
    <name type="scientific">Dermacoccus abyssi</name>
    <dbReference type="NCBI Taxonomy" id="322596"/>
    <lineage>
        <taxon>Bacteria</taxon>
        <taxon>Bacillati</taxon>
        <taxon>Actinomycetota</taxon>
        <taxon>Actinomycetes</taxon>
        <taxon>Micrococcales</taxon>
        <taxon>Dermacoccaceae</taxon>
        <taxon>Dermacoccus</taxon>
    </lineage>
</organism>
<dbReference type="EMBL" id="QWLM01000022">
    <property type="protein sequence ID" value="RHW43904.1"/>
    <property type="molecule type" value="Genomic_DNA"/>
</dbReference>
<dbReference type="Pfam" id="PF00929">
    <property type="entry name" value="RNase_T"/>
    <property type="match status" value="1"/>
</dbReference>
<keyword evidence="1" id="KW-0269">Exonuclease</keyword>
<dbReference type="GO" id="GO:0004527">
    <property type="term" value="F:exonuclease activity"/>
    <property type="evidence" value="ECO:0007669"/>
    <property type="project" value="UniProtKB-KW"/>
</dbReference>
<dbReference type="InterPro" id="IPR035901">
    <property type="entry name" value="GIY-YIG_endonuc_sf"/>
</dbReference>
<comment type="caution">
    <text evidence="3">The sequence shown here is derived from an EMBL/GenBank/DDBJ whole genome shotgun (WGS) entry which is preliminary data.</text>
</comment>
<dbReference type="InterPro" id="IPR006054">
    <property type="entry name" value="DnaQ"/>
</dbReference>
<feature type="domain" description="GIY-YIG" evidence="2">
    <location>
        <begin position="226"/>
        <end position="304"/>
    </location>
</feature>
<dbReference type="AlphaFoldDB" id="A0A417Z1U9"/>
<dbReference type="PANTHER" id="PTHR30562:SF1">
    <property type="entry name" value="UVRABC SYSTEM PROTEIN C"/>
    <property type="match status" value="1"/>
</dbReference>
<dbReference type="Proteomes" id="UP000285376">
    <property type="component" value="Unassembled WGS sequence"/>
</dbReference>
<accession>A0A417Z1U9</accession>
<reference evidence="3 4" key="1">
    <citation type="submission" date="2018-08" db="EMBL/GenBank/DDBJ databases">
        <title>Whole genome sequence analysis of Dermacoccus abyssi bacteria isolated from Deep Mariana trench Micromonospora spp reveals genes involved in the environmental adaptation and production of secondary metabolites.</title>
        <authorList>
            <person name="Abdel-Mageed W.M."/>
            <person name="Lehri B."/>
            <person name="Nouioui I."/>
            <person name="Goodfellow I."/>
            <person name="Jaspars M."/>
            <person name="Karlyshev A."/>
        </authorList>
    </citation>
    <scope>NUCLEOTIDE SEQUENCE [LARGE SCALE GENOMIC DNA]</scope>
    <source>
        <strain evidence="3 4">MT1.1</strain>
    </source>
</reference>
<dbReference type="SMART" id="SM00479">
    <property type="entry name" value="EXOIII"/>
    <property type="match status" value="1"/>
</dbReference>
<dbReference type="InterPro" id="IPR036397">
    <property type="entry name" value="RNaseH_sf"/>
</dbReference>
<dbReference type="InterPro" id="IPR013520">
    <property type="entry name" value="Ribonucl_H"/>
</dbReference>
<keyword evidence="1" id="KW-0378">Hydrolase</keyword>
<dbReference type="PANTHER" id="PTHR30562">
    <property type="entry name" value="UVRC/OXIDOREDUCTASE"/>
    <property type="match status" value="1"/>
</dbReference>